<accession>A0A6A6Y4V3</accession>
<feature type="compositionally biased region" description="Polar residues" evidence="1">
    <location>
        <begin position="371"/>
        <end position="399"/>
    </location>
</feature>
<evidence type="ECO:0000256" key="1">
    <source>
        <dbReference type="SAM" id="MobiDB-lite"/>
    </source>
</evidence>
<dbReference type="EMBL" id="MU003719">
    <property type="protein sequence ID" value="KAF2803054.1"/>
    <property type="molecule type" value="Genomic_DNA"/>
</dbReference>
<feature type="region of interest" description="Disordered" evidence="1">
    <location>
        <begin position="318"/>
        <end position="403"/>
    </location>
</feature>
<protein>
    <submittedName>
        <fullName evidence="2 4">Uncharacterized protein</fullName>
    </submittedName>
</protein>
<feature type="compositionally biased region" description="Polar residues" evidence="1">
    <location>
        <begin position="83"/>
        <end position="95"/>
    </location>
</feature>
<feature type="compositionally biased region" description="Polar residues" evidence="1">
    <location>
        <begin position="320"/>
        <end position="333"/>
    </location>
</feature>
<reference evidence="4" key="2">
    <citation type="submission" date="2020-04" db="EMBL/GenBank/DDBJ databases">
        <authorList>
            <consortium name="NCBI Genome Project"/>
        </authorList>
    </citation>
    <scope>NUCLEOTIDE SEQUENCE</scope>
    <source>
        <strain evidence="4">CBS 304.34</strain>
    </source>
</reference>
<evidence type="ECO:0000313" key="4">
    <source>
        <dbReference type="RefSeq" id="XP_033570018.1"/>
    </source>
</evidence>
<feature type="compositionally biased region" description="Basic and acidic residues" evidence="1">
    <location>
        <begin position="356"/>
        <end position="370"/>
    </location>
</feature>
<dbReference type="OrthoDB" id="3801063at2759"/>
<dbReference type="Proteomes" id="UP000504636">
    <property type="component" value="Unplaced"/>
</dbReference>
<evidence type="ECO:0000313" key="3">
    <source>
        <dbReference type="Proteomes" id="UP000504636"/>
    </source>
</evidence>
<reference evidence="2 4" key="1">
    <citation type="journal article" date="2020" name="Stud. Mycol.">
        <title>101 Dothideomycetes genomes: a test case for predicting lifestyles and emergence of pathogens.</title>
        <authorList>
            <person name="Haridas S."/>
            <person name="Albert R."/>
            <person name="Binder M."/>
            <person name="Bloem J."/>
            <person name="Labutti K."/>
            <person name="Salamov A."/>
            <person name="Andreopoulos B."/>
            <person name="Baker S."/>
            <person name="Barry K."/>
            <person name="Bills G."/>
            <person name="Bluhm B."/>
            <person name="Cannon C."/>
            <person name="Castanera R."/>
            <person name="Culley D."/>
            <person name="Daum C."/>
            <person name="Ezra D."/>
            <person name="Gonzalez J."/>
            <person name="Henrissat B."/>
            <person name="Kuo A."/>
            <person name="Liang C."/>
            <person name="Lipzen A."/>
            <person name="Lutzoni F."/>
            <person name="Magnuson J."/>
            <person name="Mondo S."/>
            <person name="Nolan M."/>
            <person name="Ohm R."/>
            <person name="Pangilinan J."/>
            <person name="Park H.-J."/>
            <person name="Ramirez L."/>
            <person name="Alfaro M."/>
            <person name="Sun H."/>
            <person name="Tritt A."/>
            <person name="Yoshinaga Y."/>
            <person name="Zwiers L.-H."/>
            <person name="Turgeon B."/>
            <person name="Goodwin S."/>
            <person name="Spatafora J."/>
            <person name="Crous P."/>
            <person name="Grigoriev I."/>
        </authorList>
    </citation>
    <scope>NUCLEOTIDE SEQUENCE</scope>
    <source>
        <strain evidence="2 4">CBS 304.34</strain>
    </source>
</reference>
<evidence type="ECO:0000313" key="2">
    <source>
        <dbReference type="EMBL" id="KAF2803054.1"/>
    </source>
</evidence>
<gene>
    <name evidence="2 4" type="ORF">BDZ99DRAFT_547570</name>
</gene>
<organism evidence="2">
    <name type="scientific">Mytilinidion resinicola</name>
    <dbReference type="NCBI Taxonomy" id="574789"/>
    <lineage>
        <taxon>Eukaryota</taxon>
        <taxon>Fungi</taxon>
        <taxon>Dikarya</taxon>
        <taxon>Ascomycota</taxon>
        <taxon>Pezizomycotina</taxon>
        <taxon>Dothideomycetes</taxon>
        <taxon>Pleosporomycetidae</taxon>
        <taxon>Mytilinidiales</taxon>
        <taxon>Mytilinidiaceae</taxon>
        <taxon>Mytilinidion</taxon>
    </lineage>
</organism>
<feature type="region of interest" description="Disordered" evidence="1">
    <location>
        <begin position="415"/>
        <end position="434"/>
    </location>
</feature>
<sequence>MLPKRKADAIDGDGVTGTRPPELKAPRLPSTTARGVIQAGLASTTTTQSNAKQLPVPRSEASHAIGRGDTNASNQDKHIEGSLPSNSHVNTQLAKASQPVDADQNLNSSESVNVDQNSTELQHLGADGTIQDGAEATVVDITPKYPPLTKTFNNSDEARQWRLSHITTKPYMDPSTDATIAKVASNRDKWVLRLYDAFRDITDVGDLKVTSAAYKNFVQDAAYDTKRIEAVCHEILDEILSLCNDGFQLEKDLDYTIRSRATQVEKKDRSLTCKQRLKKIINVIQEEKQVCFDLMKSPFGSQMMKIFVNAPTACGRAKVSSRTSNLRRSQVTKAANEATGAARTTAPKALRRKNKDYRVESDSKAEENVRETSANKIASRGASGSQNVVQKQAPSSSKDLASRPMFERAVRNGMAVNSRTTAASQQSRQNQDIHGSAMPVAVLDPSPDSRLRSPISASGVPGHTSIPIGNTVPTAPAQSFVQPKHQPTDSTSRPIKAATRKRRNASATTQPHKQGREANAGSSTPLQHKQVYNSPAATQPLQQDLSFGINYTQAPQYNVNSSTETHTGAAARALQQNFRYGGRTVYEDLIQQSQAYAGAAASPLAQQDFSYGVSHTSAHRPGTNNSPYFQVLADAPTTPCNFENDTDGSFQSSFSVNYGQSAVTPAVPHPDCIFQDGAYYTPTSRNSNDYRPPGADVSMAQVDWMALANNDMYQDAMKQSRLGMGKENLNPNKLDDEL</sequence>
<reference evidence="4" key="3">
    <citation type="submission" date="2025-04" db="UniProtKB">
        <authorList>
            <consortium name="RefSeq"/>
        </authorList>
    </citation>
    <scope>IDENTIFICATION</scope>
    <source>
        <strain evidence="4">CBS 304.34</strain>
    </source>
</reference>
<keyword evidence="3" id="KW-1185">Reference proteome</keyword>
<proteinExistence type="predicted"/>
<dbReference type="AlphaFoldDB" id="A0A6A6Y4V3"/>
<dbReference type="GeneID" id="54467792"/>
<feature type="compositionally biased region" description="Polar residues" evidence="1">
    <location>
        <begin position="41"/>
        <end position="52"/>
    </location>
</feature>
<feature type="region of interest" description="Disordered" evidence="1">
    <location>
        <begin position="1"/>
        <end position="112"/>
    </location>
</feature>
<feature type="compositionally biased region" description="Polar residues" evidence="1">
    <location>
        <begin position="415"/>
        <end position="433"/>
    </location>
</feature>
<feature type="region of interest" description="Disordered" evidence="1">
    <location>
        <begin position="439"/>
        <end position="527"/>
    </location>
</feature>
<dbReference type="RefSeq" id="XP_033570018.1">
    <property type="nucleotide sequence ID" value="XM_033726899.1"/>
</dbReference>
<name>A0A6A6Y4V3_9PEZI</name>
<feature type="compositionally biased region" description="Polar residues" evidence="1">
    <location>
        <begin position="467"/>
        <end position="481"/>
    </location>
</feature>